<dbReference type="AlphaFoldDB" id="A0A3D8SH00"/>
<dbReference type="PANTHER" id="PTHR42034">
    <property type="entry name" value="CHROMOSOME 7, WHOLE GENOME SHOTGUN SEQUENCE-RELATED"/>
    <property type="match status" value="1"/>
</dbReference>
<evidence type="ECO:0000313" key="1">
    <source>
        <dbReference type="EMBL" id="RDW85451.1"/>
    </source>
</evidence>
<proteinExistence type="predicted"/>
<dbReference type="PANTHER" id="PTHR42034:SF1">
    <property type="entry name" value="CONDENSATION DOMAIN-CONTAINING PROTEIN"/>
    <property type="match status" value="1"/>
</dbReference>
<dbReference type="SUPFAM" id="SSF52777">
    <property type="entry name" value="CoA-dependent acyltransferases"/>
    <property type="match status" value="1"/>
</dbReference>
<dbReference type="Gene3D" id="3.30.559.30">
    <property type="entry name" value="Nonribosomal peptide synthetase, condensation domain"/>
    <property type="match status" value="1"/>
</dbReference>
<gene>
    <name evidence="1" type="ORF">BP5796_03776</name>
</gene>
<accession>A0A3D8SH00</accession>
<organism evidence="1 2">
    <name type="scientific">Coleophoma crateriformis</name>
    <dbReference type="NCBI Taxonomy" id="565419"/>
    <lineage>
        <taxon>Eukaryota</taxon>
        <taxon>Fungi</taxon>
        <taxon>Dikarya</taxon>
        <taxon>Ascomycota</taxon>
        <taxon>Pezizomycotina</taxon>
        <taxon>Leotiomycetes</taxon>
        <taxon>Helotiales</taxon>
        <taxon>Dermateaceae</taxon>
        <taxon>Coleophoma</taxon>
    </lineage>
</organism>
<dbReference type="Proteomes" id="UP000256328">
    <property type="component" value="Unassembled WGS sequence"/>
</dbReference>
<evidence type="ECO:0000313" key="2">
    <source>
        <dbReference type="Proteomes" id="UP000256328"/>
    </source>
</evidence>
<comment type="caution">
    <text evidence="1">The sequence shown here is derived from an EMBL/GenBank/DDBJ whole genome shotgun (WGS) entry which is preliminary data.</text>
</comment>
<keyword evidence="2" id="KW-1185">Reference proteome</keyword>
<dbReference type="OrthoDB" id="2548233at2759"/>
<sequence>MPFSFVSDRFIASRGGNPAAAQSAGYRNWVANVPDCGLALETALLHRACKAKGFSVTSAVQAAYVLTLAQHADPRHKLSQYVTANQFNLRRFLPKPYNSSKYAVSVYYMPLPFKIDLPSSFGAVAHTLNEYYKTSYENNAHALQLKGTFTRVLAAVVQTPEFLAAPGPRDALVSSLGIVEQYVNRTYGSLRVKDIAMGIDVVMGMSMLHIYTFHDQLRLVYSYNNAFEEPANIQMYLEKVHGILQRELMF</sequence>
<protein>
    <submittedName>
        <fullName evidence="1">Uncharacterized protein</fullName>
    </submittedName>
</protein>
<name>A0A3D8SH00_9HELO</name>
<dbReference type="EMBL" id="PDLN01000005">
    <property type="protein sequence ID" value="RDW85451.1"/>
    <property type="molecule type" value="Genomic_DNA"/>
</dbReference>
<reference evidence="1 2" key="1">
    <citation type="journal article" date="2018" name="IMA Fungus">
        <title>IMA Genome-F 9: Draft genome sequence of Annulohypoxylon stygium, Aspergillus mulundensis, Berkeleyomyces basicola (syn. Thielaviopsis basicola), Ceratocystis smalleyi, two Cercospora beticola strains, Coleophoma cylindrospora, Fusarium fracticaudum, Phialophora cf. hyalina, and Morchella septimelata.</title>
        <authorList>
            <person name="Wingfield B.D."/>
            <person name="Bills G.F."/>
            <person name="Dong Y."/>
            <person name="Huang W."/>
            <person name="Nel W.J."/>
            <person name="Swalarsk-Parry B.S."/>
            <person name="Vaghefi N."/>
            <person name="Wilken P.M."/>
            <person name="An Z."/>
            <person name="de Beer Z.W."/>
            <person name="De Vos L."/>
            <person name="Chen L."/>
            <person name="Duong T.A."/>
            <person name="Gao Y."/>
            <person name="Hammerbacher A."/>
            <person name="Kikkert J.R."/>
            <person name="Li Y."/>
            <person name="Li H."/>
            <person name="Li K."/>
            <person name="Li Q."/>
            <person name="Liu X."/>
            <person name="Ma X."/>
            <person name="Naidoo K."/>
            <person name="Pethybridge S.J."/>
            <person name="Sun J."/>
            <person name="Steenkamp E.T."/>
            <person name="van der Nest M.A."/>
            <person name="van Wyk S."/>
            <person name="Wingfield M.J."/>
            <person name="Xiong C."/>
            <person name="Yue Q."/>
            <person name="Zhang X."/>
        </authorList>
    </citation>
    <scope>NUCLEOTIDE SEQUENCE [LARGE SCALE GENOMIC DNA]</scope>
    <source>
        <strain evidence="1 2">BP5796</strain>
    </source>
</reference>